<dbReference type="AlphaFoldDB" id="A0A371IMB8"/>
<feature type="transmembrane region" description="Helical" evidence="1">
    <location>
        <begin position="114"/>
        <end position="134"/>
    </location>
</feature>
<dbReference type="EMBL" id="MBEW02000006">
    <property type="protein sequence ID" value="RDY21590.1"/>
    <property type="molecule type" value="Genomic_DNA"/>
</dbReference>
<keyword evidence="1" id="KW-1133">Transmembrane helix</keyword>
<gene>
    <name evidence="2" type="ORF">BBG48_004360</name>
</gene>
<proteinExistence type="predicted"/>
<dbReference type="Pfam" id="PF13346">
    <property type="entry name" value="ABC2_membrane_5"/>
    <property type="match status" value="1"/>
</dbReference>
<feature type="transmembrane region" description="Helical" evidence="1">
    <location>
        <begin position="12"/>
        <end position="30"/>
    </location>
</feature>
<feature type="transmembrane region" description="Helical" evidence="1">
    <location>
        <begin position="180"/>
        <end position="200"/>
    </location>
</feature>
<keyword evidence="1" id="KW-0812">Transmembrane</keyword>
<comment type="caution">
    <text evidence="2">The sequence shown here is derived from an EMBL/GenBank/DDBJ whole genome shotgun (WGS) entry which is preliminary data.</text>
</comment>
<sequence length="210" mass="24494">MFTIKKNLELRKIDEIIFTIVLLLFCFVSVDAHEFLFTVSCAFMVSYIFSRFKLHLYYNTQENILLSSLGMSRKKIIDDRYTAYLSYAIFITFTAFLGNLFFSKVSNYSFEFSLFNYSFVFFVSSTMFAINLVLEMFDQKCSSYISLAIYLAIFTAPAILNKLNIGRYVIDFIRFLSKNAGAGLTLLALSLIIYFISYMTSRIIFERKDF</sequence>
<name>A0A371IMB8_9FIRM</name>
<dbReference type="RefSeq" id="WP_068912278.1">
    <property type="nucleotide sequence ID" value="NZ_MBEW02000006.1"/>
</dbReference>
<dbReference type="Proteomes" id="UP000093352">
    <property type="component" value="Unassembled WGS sequence"/>
</dbReference>
<evidence type="ECO:0000313" key="3">
    <source>
        <dbReference type="Proteomes" id="UP000093352"/>
    </source>
</evidence>
<dbReference type="STRING" id="1871336.BBG48_01700"/>
<feature type="transmembrane region" description="Helical" evidence="1">
    <location>
        <begin position="141"/>
        <end position="160"/>
    </location>
</feature>
<keyword evidence="3" id="KW-1185">Reference proteome</keyword>
<accession>A0A371IMB8</accession>
<feature type="transmembrane region" description="Helical" evidence="1">
    <location>
        <begin position="81"/>
        <end position="102"/>
    </location>
</feature>
<protein>
    <recommendedName>
        <fullName evidence="4">ABC-2 transporter permease</fullName>
    </recommendedName>
</protein>
<organism evidence="2 3">
    <name type="scientific">Criibacterium bergeronii</name>
    <dbReference type="NCBI Taxonomy" id="1871336"/>
    <lineage>
        <taxon>Bacteria</taxon>
        <taxon>Bacillati</taxon>
        <taxon>Bacillota</taxon>
        <taxon>Clostridia</taxon>
        <taxon>Peptostreptococcales</taxon>
        <taxon>Filifactoraceae</taxon>
        <taxon>Criibacterium</taxon>
    </lineage>
</organism>
<evidence type="ECO:0000313" key="2">
    <source>
        <dbReference type="EMBL" id="RDY21590.1"/>
    </source>
</evidence>
<evidence type="ECO:0000256" key="1">
    <source>
        <dbReference type="SAM" id="Phobius"/>
    </source>
</evidence>
<dbReference type="InterPro" id="IPR025699">
    <property type="entry name" value="ABC2_memb-like"/>
</dbReference>
<evidence type="ECO:0008006" key="4">
    <source>
        <dbReference type="Google" id="ProtNLM"/>
    </source>
</evidence>
<keyword evidence="1" id="KW-0472">Membrane</keyword>
<reference evidence="2 3" key="1">
    <citation type="journal article" date="2016" name="Genome Announc.">
        <title>Draft Genome Sequence of Criibacterium bergeronii gen. nov., sp. nov., Strain CCRI-22567T, Isolated from a Vaginal Sample from a Woman with Bacterial Vaginosis.</title>
        <authorList>
            <person name="Maheux A.F."/>
            <person name="Berube E."/>
            <person name="Boudreau D.K."/>
            <person name="Raymond F."/>
            <person name="Corbeil J."/>
            <person name="Roy P.H."/>
            <person name="Boissinot M."/>
            <person name="Omar R.F."/>
        </authorList>
    </citation>
    <scope>NUCLEOTIDE SEQUENCE [LARGE SCALE GENOMIC DNA]</scope>
    <source>
        <strain evidence="2 3">CCRI-22567</strain>
    </source>
</reference>